<dbReference type="Pfam" id="PF14113">
    <property type="entry name" value="Tae4"/>
    <property type="match status" value="1"/>
</dbReference>
<proteinExistence type="predicted"/>
<keyword evidence="2" id="KW-1185">Reference proteome</keyword>
<protein>
    <submittedName>
        <fullName evidence="1">Type VI secretion system (T6SS), amidase effector protein 4</fullName>
    </submittedName>
</protein>
<organism evidence="1 2">
    <name type="scientific">Marinobacter segnicrescens</name>
    <dbReference type="NCBI Taxonomy" id="430453"/>
    <lineage>
        <taxon>Bacteria</taxon>
        <taxon>Pseudomonadati</taxon>
        <taxon>Pseudomonadota</taxon>
        <taxon>Gammaproteobacteria</taxon>
        <taxon>Pseudomonadales</taxon>
        <taxon>Marinobacteraceae</taxon>
        <taxon>Marinobacter</taxon>
    </lineage>
</organism>
<evidence type="ECO:0000313" key="1">
    <source>
        <dbReference type="EMBL" id="SET70284.1"/>
    </source>
</evidence>
<dbReference type="Proteomes" id="UP000198762">
    <property type="component" value="Unassembled WGS sequence"/>
</dbReference>
<accession>A0A1I0GGZ5</accession>
<dbReference type="InterPro" id="IPR025562">
    <property type="entry name" value="Tae4"/>
</dbReference>
<reference evidence="2" key="1">
    <citation type="submission" date="2016-10" db="EMBL/GenBank/DDBJ databases">
        <authorList>
            <person name="Varghese N."/>
            <person name="Submissions S."/>
        </authorList>
    </citation>
    <scope>NUCLEOTIDE SEQUENCE [LARGE SCALE GENOMIC DNA]</scope>
    <source>
        <strain evidence="2">CGMCC 1.6489</strain>
    </source>
</reference>
<name>A0A1I0GGZ5_9GAMM</name>
<dbReference type="OrthoDB" id="1262040at2"/>
<sequence length="178" mass="19835">MPTRTVLMIKFDDLWSNHATVSGVDSPCIVENKPAFSNQCAIRVGNALALCGFDTTTLPGAEHCWHHANSHGHVLRAEQMAQALKKVRPAGLAAAQSIPVDGFKKHISGNKGIIFFKDYWLRTSDPENNPTGDHIDLWNGSRLTDWSSWFRIATGLSIDGVWSDYEKSKEILFWRAEA</sequence>
<evidence type="ECO:0000313" key="2">
    <source>
        <dbReference type="Proteomes" id="UP000198762"/>
    </source>
</evidence>
<gene>
    <name evidence="1" type="ORF">SAMN04487962_11834</name>
</gene>
<dbReference type="EMBL" id="FOHZ01000018">
    <property type="protein sequence ID" value="SET70284.1"/>
    <property type="molecule type" value="Genomic_DNA"/>
</dbReference>
<dbReference type="Gene3D" id="3.90.1720.70">
    <property type="match status" value="1"/>
</dbReference>
<dbReference type="AlphaFoldDB" id="A0A1I0GGZ5"/>